<name>A0A0V8JRH5_9BACI</name>
<comment type="similarity">
    <text evidence="1">Belongs to the DprA/Smf family.</text>
</comment>
<protein>
    <submittedName>
        <fullName evidence="3">DNA processing protein DprA</fullName>
    </submittedName>
</protein>
<evidence type="ECO:0000313" key="3">
    <source>
        <dbReference type="EMBL" id="KSU89675.1"/>
    </source>
</evidence>
<dbReference type="InterPro" id="IPR003488">
    <property type="entry name" value="DprA"/>
</dbReference>
<accession>A0A0V8JRH5</accession>
<dbReference type="PANTHER" id="PTHR43022:SF1">
    <property type="entry name" value="PROTEIN SMF"/>
    <property type="match status" value="1"/>
</dbReference>
<dbReference type="InterPro" id="IPR057666">
    <property type="entry name" value="DrpA_SLOG"/>
</dbReference>
<dbReference type="RefSeq" id="WP_025908999.1">
    <property type="nucleotide sequence ID" value="NZ_KQ758627.1"/>
</dbReference>
<dbReference type="NCBIfam" id="TIGR00732">
    <property type="entry name" value="dprA"/>
    <property type="match status" value="1"/>
</dbReference>
<organism evidence="3 4">
    <name type="scientific">Priestia veravalensis</name>
    <dbReference type="NCBI Taxonomy" id="1414648"/>
    <lineage>
        <taxon>Bacteria</taxon>
        <taxon>Bacillati</taxon>
        <taxon>Bacillota</taxon>
        <taxon>Bacilli</taxon>
        <taxon>Bacillales</taxon>
        <taxon>Bacillaceae</taxon>
        <taxon>Priestia</taxon>
    </lineage>
</organism>
<dbReference type="Pfam" id="PF02481">
    <property type="entry name" value="DNA_processg_A"/>
    <property type="match status" value="1"/>
</dbReference>
<dbReference type="Gene3D" id="3.40.50.450">
    <property type="match status" value="1"/>
</dbReference>
<dbReference type="SUPFAM" id="SSF102405">
    <property type="entry name" value="MCP/YpsA-like"/>
    <property type="match status" value="1"/>
</dbReference>
<evidence type="ECO:0000259" key="2">
    <source>
        <dbReference type="Pfam" id="PF02481"/>
    </source>
</evidence>
<evidence type="ECO:0000256" key="1">
    <source>
        <dbReference type="ARBA" id="ARBA00006525"/>
    </source>
</evidence>
<dbReference type="EMBL" id="LNQP01000002">
    <property type="protein sequence ID" value="KSU89675.1"/>
    <property type="molecule type" value="Genomic_DNA"/>
</dbReference>
<dbReference type="AlphaFoldDB" id="A0A0V8JRH5"/>
<feature type="domain" description="Smf/DprA SLOG" evidence="2">
    <location>
        <begin position="80"/>
        <end position="289"/>
    </location>
</feature>
<sequence>MDELRKKIIHLSHCQLLTWKQIFSFLQYDSSLQHLYNYSPNDLQQILQVPFNRACQVKKYLQTIPIQDILNKYEEQSIYCITIIDDEYPHLLKNIYDPPWVLFCKGDFSLFQYKDCLSVVGTRQPTQYGYDAIQSVLAPLLHNQFVIVSGLALGIDTAAHQLAIAKQAKTIAVLGSGFYNIYPKHNLPLANEIAHNHLLVSEYPPPTKPAKWHFPKRNRIISGLTSGTVVVQAKERSGSFITADQALQQGREVFAIPGPITDDASKGVNKLIQMGAKLVQNPTDIINELHRFQSHR</sequence>
<dbReference type="Proteomes" id="UP000053681">
    <property type="component" value="Unassembled WGS sequence"/>
</dbReference>
<comment type="caution">
    <text evidence="3">The sequence shown here is derived from an EMBL/GenBank/DDBJ whole genome shotgun (WGS) entry which is preliminary data.</text>
</comment>
<proteinExistence type="inferred from homology"/>
<evidence type="ECO:0000313" key="4">
    <source>
        <dbReference type="Proteomes" id="UP000053681"/>
    </source>
</evidence>
<dbReference type="GO" id="GO:0009294">
    <property type="term" value="P:DNA-mediated transformation"/>
    <property type="evidence" value="ECO:0007669"/>
    <property type="project" value="InterPro"/>
</dbReference>
<keyword evidence="4" id="KW-1185">Reference proteome</keyword>
<dbReference type="PANTHER" id="PTHR43022">
    <property type="entry name" value="PROTEIN SMF"/>
    <property type="match status" value="1"/>
</dbReference>
<gene>
    <name evidence="3" type="ORF">AS180_00835</name>
</gene>
<reference evidence="3 4" key="1">
    <citation type="submission" date="2015-11" db="EMBL/GenBank/DDBJ databases">
        <title>Bacillus caseinolyticus sp nov.</title>
        <authorList>
            <person name="Dastager S.G."/>
            <person name="Mawlankar R."/>
        </authorList>
    </citation>
    <scope>NUCLEOTIDE SEQUENCE [LARGE SCALE GENOMIC DNA]</scope>
    <source>
        <strain evidence="3 4">SGD-V-76</strain>
    </source>
</reference>